<organism>
    <name type="scientific">Physcomitrium patens</name>
    <name type="common">Spreading-leaved earth moss</name>
    <name type="synonym">Physcomitrella patens</name>
    <dbReference type="NCBI Taxonomy" id="3218"/>
    <lineage>
        <taxon>Eukaryota</taxon>
        <taxon>Viridiplantae</taxon>
        <taxon>Streptophyta</taxon>
        <taxon>Embryophyta</taxon>
        <taxon>Bryophyta</taxon>
        <taxon>Bryophytina</taxon>
        <taxon>Bryopsida</taxon>
        <taxon>Funariidae</taxon>
        <taxon>Funariales</taxon>
        <taxon>Funariaceae</taxon>
        <taxon>Physcomitrium</taxon>
    </lineage>
</organism>
<reference evidence="2" key="1">
    <citation type="journal article" date="2008" name="Science">
        <title>The Physcomitrella genome reveals evolutionary insights into the conquest of land by plants.</title>
        <authorList>
            <person name="Rensing S."/>
            <person name="Lang D."/>
            <person name="Zimmer A."/>
            <person name="Terry A."/>
            <person name="Salamov A."/>
            <person name="Shapiro H."/>
            <person name="Nishiyama T."/>
            <person name="Perroud P.-F."/>
            <person name="Lindquist E."/>
            <person name="Kamisugi Y."/>
            <person name="Tanahashi T."/>
            <person name="Sakakibara K."/>
            <person name="Fujita T."/>
            <person name="Oishi K."/>
            <person name="Shin-I T."/>
            <person name="Kuroki Y."/>
            <person name="Toyoda A."/>
            <person name="Suzuki Y."/>
            <person name="Hashimoto A."/>
            <person name="Yamaguchi K."/>
            <person name="Sugano A."/>
            <person name="Kohara Y."/>
            <person name="Fujiyama A."/>
            <person name="Anterola A."/>
            <person name="Aoki S."/>
            <person name="Ashton N."/>
            <person name="Barbazuk W.B."/>
            <person name="Barker E."/>
            <person name="Bennetzen J."/>
            <person name="Bezanilla M."/>
            <person name="Blankenship R."/>
            <person name="Cho S.H."/>
            <person name="Dutcher S."/>
            <person name="Estelle M."/>
            <person name="Fawcett J.A."/>
            <person name="Gundlach H."/>
            <person name="Hanada K."/>
            <person name="Heyl A."/>
            <person name="Hicks K.A."/>
            <person name="Hugh J."/>
            <person name="Lohr M."/>
            <person name="Mayer K."/>
            <person name="Melkozernov A."/>
            <person name="Murata T."/>
            <person name="Nelson D."/>
            <person name="Pils B."/>
            <person name="Prigge M."/>
            <person name="Reiss B."/>
            <person name="Renner T."/>
            <person name="Rombauts S."/>
            <person name="Rushton P."/>
            <person name="Sanderfoot A."/>
            <person name="Schween G."/>
            <person name="Shiu S.-H."/>
            <person name="Stueber K."/>
            <person name="Theodoulou F.L."/>
            <person name="Tu H."/>
            <person name="Van de Peer Y."/>
            <person name="Verrier P.J."/>
            <person name="Waters E."/>
            <person name="Wood A."/>
            <person name="Yang L."/>
            <person name="Cove D."/>
            <person name="Cuming A."/>
            <person name="Hasebe M."/>
            <person name="Lucas S."/>
            <person name="Mishler D.B."/>
            <person name="Reski R."/>
            <person name="Grigoriev I."/>
            <person name="Quatrano R.S."/>
            <person name="Boore J.L."/>
        </authorList>
    </citation>
    <scope>NUCLEOTIDE SEQUENCE [LARGE SCALE GENOMIC DNA]</scope>
</reference>
<gene>
    <name evidence="2" type="ORF">PHYPADRAFT_103325</name>
</gene>
<sequence>MGDQVPGFGLPSGVGAHDLFRAFAEFLEERQQVHGEDKNTTKALQVVVDKVGRFDGRNITKFLRVYTCEMEVHQVSEVKMISTFDLAVDKLLFYLADKTSESGFTNDWKLVKETVGLLARQQKIKTRGLLSRLEPMPASQNLMPPQNEIKTVKDGTLEDLIKGIQDLKVEMTELKKSQMASSSKTIEGSKGFIERCMWCDNPNHKRGECDSYKAPIKDGIVYFKEGRIRLTGSDEPLKTNFRKGGMKKLVEEQTSKNSAIKGEGAESYSITVEQKGVKAVSLPTKGVMMRGAEAIRKKIGWNDPVDAISIKAYLCGDKHDDDMHDAMVEEKRGRTIHEEDVIELENKRRSPRNKEASKEQKTEKVSSSTHLGSAPLPKEWWKKGKEKEKEDTSKLKDMKSILEEKILDAKIEFTLREALGIAKKDFHELIINVIKRKRQMTPKAIMVEALDTRVTVDEEEEIGQVFAQFAMPETRNKVDMENKVSFKHVEGKREHQVECTPLGFTGIRKDAQEASVNTCSKCENEGIESSSYSVPYWARATIETYVRLGDFKDPILALVDHGSEINIMSRKIYEKNKWPIDINHGWVIRAANNQQGDLHGACLAVKTRIEDVEVEQNFFVQNSATYPVILGQPYITAARMETRVLNDGSHYARIRSWDGRKAVQFITVKPIHERHREQLRGMPLEPRNNFVDF</sequence>
<feature type="region of interest" description="Disordered" evidence="1">
    <location>
        <begin position="330"/>
        <end position="394"/>
    </location>
</feature>
<feature type="compositionally biased region" description="Basic and acidic residues" evidence="1">
    <location>
        <begin position="379"/>
        <end position="394"/>
    </location>
</feature>
<dbReference type="AlphaFoldDB" id="A9U6L4"/>
<dbReference type="Gene3D" id="2.40.70.10">
    <property type="entry name" value="Acid Proteases"/>
    <property type="match status" value="1"/>
</dbReference>
<dbReference type="EMBL" id="DS546082">
    <property type="protein sequence ID" value="EDQ48689.1"/>
    <property type="molecule type" value="Genomic_DNA"/>
</dbReference>
<evidence type="ECO:0000256" key="1">
    <source>
        <dbReference type="SAM" id="MobiDB-lite"/>
    </source>
</evidence>
<dbReference type="CDD" id="cd00303">
    <property type="entry name" value="retropepsin_like"/>
    <property type="match status" value="1"/>
</dbReference>
<name>A9U6L4_PHYPA</name>
<accession>A9U6L4</accession>
<proteinExistence type="predicted"/>
<protein>
    <submittedName>
        <fullName evidence="2">Predicted protein</fullName>
    </submittedName>
</protein>
<dbReference type="InterPro" id="IPR021109">
    <property type="entry name" value="Peptidase_aspartic_dom_sf"/>
</dbReference>
<feature type="compositionally biased region" description="Basic and acidic residues" evidence="1">
    <location>
        <begin position="330"/>
        <end position="364"/>
    </location>
</feature>
<evidence type="ECO:0000313" key="2">
    <source>
        <dbReference type="EMBL" id="EDQ48689.1"/>
    </source>
</evidence>